<comment type="caution">
    <text evidence="1">The sequence shown here is derived from an EMBL/GenBank/DDBJ whole genome shotgun (WGS) entry which is preliminary data.</text>
</comment>
<accession>A0AAE0Z863</accession>
<organism evidence="1 2">
    <name type="scientific">Elysia crispata</name>
    <name type="common">lettuce slug</name>
    <dbReference type="NCBI Taxonomy" id="231223"/>
    <lineage>
        <taxon>Eukaryota</taxon>
        <taxon>Metazoa</taxon>
        <taxon>Spiralia</taxon>
        <taxon>Lophotrochozoa</taxon>
        <taxon>Mollusca</taxon>
        <taxon>Gastropoda</taxon>
        <taxon>Heterobranchia</taxon>
        <taxon>Euthyneura</taxon>
        <taxon>Panpulmonata</taxon>
        <taxon>Sacoglossa</taxon>
        <taxon>Placobranchoidea</taxon>
        <taxon>Plakobranchidae</taxon>
        <taxon>Elysia</taxon>
    </lineage>
</organism>
<protein>
    <submittedName>
        <fullName evidence="1">Uncharacterized protein</fullName>
    </submittedName>
</protein>
<dbReference type="AlphaFoldDB" id="A0AAE0Z863"/>
<keyword evidence="2" id="KW-1185">Reference proteome</keyword>
<evidence type="ECO:0000313" key="2">
    <source>
        <dbReference type="Proteomes" id="UP001283361"/>
    </source>
</evidence>
<reference evidence="1" key="1">
    <citation type="journal article" date="2023" name="G3 (Bethesda)">
        <title>A reference genome for the long-term kleptoplast-retaining sea slug Elysia crispata morphotype clarki.</title>
        <authorList>
            <person name="Eastman K.E."/>
            <person name="Pendleton A.L."/>
            <person name="Shaikh M.A."/>
            <person name="Suttiyut T."/>
            <person name="Ogas R."/>
            <person name="Tomko P."/>
            <person name="Gavelis G."/>
            <person name="Widhalm J.R."/>
            <person name="Wisecaver J.H."/>
        </authorList>
    </citation>
    <scope>NUCLEOTIDE SEQUENCE</scope>
    <source>
        <strain evidence="1">ECLA1</strain>
    </source>
</reference>
<name>A0AAE0Z863_9GAST</name>
<evidence type="ECO:0000313" key="1">
    <source>
        <dbReference type="EMBL" id="KAK3764495.1"/>
    </source>
</evidence>
<sequence length="173" mass="19162">MTRVRVMPLSLNLPYLTLSHKAMGTHYDAGSNPANVLEWPSVRTDDLCPPGFDSNAANLLDDEPPAHLRTTASLFTRMYAIMKGVPPWLDCLPDLTNLIIIFFSSTPRIGDYFVKSLIYVGAPYGSPYCFRLIPTLDGCSVNGLEYIHPREIDLALGPARTKPVGYQNVKAFT</sequence>
<dbReference type="EMBL" id="JAWDGP010004437">
    <property type="protein sequence ID" value="KAK3764495.1"/>
    <property type="molecule type" value="Genomic_DNA"/>
</dbReference>
<proteinExistence type="predicted"/>
<dbReference type="Proteomes" id="UP001283361">
    <property type="component" value="Unassembled WGS sequence"/>
</dbReference>
<gene>
    <name evidence="1" type="ORF">RRG08_055660</name>
</gene>